<comment type="catalytic activity">
    <reaction evidence="1">
        <text>Hydrolysis of terminal non-reducing N-acetyl-D-hexosamine residues in N-acetyl-beta-D-hexosaminides.</text>
        <dbReference type="EC" id="3.2.1.52"/>
    </reaction>
</comment>
<dbReference type="InterPro" id="IPR050226">
    <property type="entry name" value="NagZ_Beta-hexosaminidase"/>
</dbReference>
<proteinExistence type="inferred from homology"/>
<dbReference type="PANTHER" id="PTHR30480:SF13">
    <property type="entry name" value="BETA-HEXOSAMINIDASE"/>
    <property type="match status" value="1"/>
</dbReference>
<dbReference type="InterPro" id="IPR017853">
    <property type="entry name" value="GH"/>
</dbReference>
<evidence type="ECO:0000313" key="7">
    <source>
        <dbReference type="EMBL" id="MFC4291756.1"/>
    </source>
</evidence>
<evidence type="ECO:0000313" key="8">
    <source>
        <dbReference type="Proteomes" id="UP001595887"/>
    </source>
</evidence>
<dbReference type="Proteomes" id="UP001595887">
    <property type="component" value="Unassembled WGS sequence"/>
</dbReference>
<comment type="similarity">
    <text evidence="2">Belongs to the glycosyl hydrolase 3 family.</text>
</comment>
<dbReference type="EMBL" id="JBHSDH010000013">
    <property type="protein sequence ID" value="MFC4291756.1"/>
    <property type="molecule type" value="Genomic_DNA"/>
</dbReference>
<gene>
    <name evidence="7" type="ORF">ACFOWX_04920</name>
</gene>
<comment type="caution">
    <text evidence="7">The sequence shown here is derived from an EMBL/GenBank/DDBJ whole genome shotgun (WGS) entry which is preliminary data.</text>
</comment>
<evidence type="ECO:0000256" key="5">
    <source>
        <dbReference type="ARBA" id="ARBA00023295"/>
    </source>
</evidence>
<evidence type="ECO:0000256" key="4">
    <source>
        <dbReference type="ARBA" id="ARBA00022801"/>
    </source>
</evidence>
<dbReference type="RefSeq" id="WP_381421889.1">
    <property type="nucleotide sequence ID" value="NZ_JBHSDH010000013.1"/>
</dbReference>
<feature type="domain" description="Glycoside hydrolase family 3 N-terminal" evidence="6">
    <location>
        <begin position="21"/>
        <end position="294"/>
    </location>
</feature>
<keyword evidence="5" id="KW-0326">Glycosidase</keyword>
<evidence type="ECO:0000256" key="1">
    <source>
        <dbReference type="ARBA" id="ARBA00001231"/>
    </source>
</evidence>
<dbReference type="EC" id="3.2.1.52" evidence="3"/>
<dbReference type="SUPFAM" id="SSF51445">
    <property type="entry name" value="(Trans)glycosidases"/>
    <property type="match status" value="1"/>
</dbReference>
<reference evidence="8" key="1">
    <citation type="journal article" date="2019" name="Int. J. Syst. Evol. Microbiol.">
        <title>The Global Catalogue of Microorganisms (GCM) 10K type strain sequencing project: providing services to taxonomists for standard genome sequencing and annotation.</title>
        <authorList>
            <consortium name="The Broad Institute Genomics Platform"/>
            <consortium name="The Broad Institute Genome Sequencing Center for Infectious Disease"/>
            <person name="Wu L."/>
            <person name="Ma J."/>
        </authorList>
    </citation>
    <scope>NUCLEOTIDE SEQUENCE [LARGE SCALE GENOMIC DNA]</scope>
    <source>
        <strain evidence="8">CECT 8531</strain>
    </source>
</reference>
<organism evidence="7 8">
    <name type="scientific">Sphingorhabdus arenilitoris</name>
    <dbReference type="NCBI Taxonomy" id="1490041"/>
    <lineage>
        <taxon>Bacteria</taxon>
        <taxon>Pseudomonadati</taxon>
        <taxon>Pseudomonadota</taxon>
        <taxon>Alphaproteobacteria</taxon>
        <taxon>Sphingomonadales</taxon>
        <taxon>Sphingomonadaceae</taxon>
        <taxon>Sphingorhabdus</taxon>
    </lineage>
</organism>
<dbReference type="Pfam" id="PF00933">
    <property type="entry name" value="Glyco_hydro_3"/>
    <property type="match status" value="1"/>
</dbReference>
<dbReference type="InterPro" id="IPR001764">
    <property type="entry name" value="Glyco_hydro_3_N"/>
</dbReference>
<keyword evidence="4 7" id="KW-0378">Hydrolase</keyword>
<dbReference type="PROSITE" id="PS00775">
    <property type="entry name" value="GLYCOSYL_HYDROL_F3"/>
    <property type="match status" value="1"/>
</dbReference>
<dbReference type="GO" id="GO:0016787">
    <property type="term" value="F:hydrolase activity"/>
    <property type="evidence" value="ECO:0007669"/>
    <property type="project" value="UniProtKB-KW"/>
</dbReference>
<dbReference type="Gene3D" id="3.20.20.300">
    <property type="entry name" value="Glycoside hydrolase, family 3, N-terminal domain"/>
    <property type="match status" value="1"/>
</dbReference>
<accession>A0ABV8REI3</accession>
<dbReference type="InterPro" id="IPR019800">
    <property type="entry name" value="Glyco_hydro_3_AS"/>
</dbReference>
<name>A0ABV8REI3_9SPHN</name>
<keyword evidence="8" id="KW-1185">Reference proteome</keyword>
<evidence type="ECO:0000259" key="6">
    <source>
        <dbReference type="Pfam" id="PF00933"/>
    </source>
</evidence>
<dbReference type="PANTHER" id="PTHR30480">
    <property type="entry name" value="BETA-HEXOSAMINIDASE-RELATED"/>
    <property type="match status" value="1"/>
</dbReference>
<protein>
    <recommendedName>
        <fullName evidence="3">beta-N-acetylhexosaminidase</fullName>
        <ecNumber evidence="3">3.2.1.52</ecNumber>
    </recommendedName>
</protein>
<sequence length="353" mass="37736">MKPVIFGLSGLTITEGERDFFRDVRPAGYILFGRNIESRDQMRALTDDLRALHGDEDLPILIDQEGGRVARMKPPIWPQFPAGGVFDALYDIAPMTAIEAARVNAEAIALTLEEVGVTVNCLPVLDVRVPETHAAIGDRALGSDPVRVAALGRAILDGLSKGGVVGVVKHMPGQGRAAVDSHYDLPRVTAIAEELEQDIAPFRSLHNAPMGMTGHIMFDAWDSELCSTMSPVIIENVIRGQMGFDGLLMSDDLDMEALSGDVSDRAAGCVAAGCDIALNCWGRMDEMIRIADKLPEISELSLARLNRAMASRSKAAQGERLAGLLDKRDQLIAMAGGNAEAKLTKAATGASHG</sequence>
<dbReference type="InterPro" id="IPR036962">
    <property type="entry name" value="Glyco_hydro_3_N_sf"/>
</dbReference>
<evidence type="ECO:0000256" key="2">
    <source>
        <dbReference type="ARBA" id="ARBA00005336"/>
    </source>
</evidence>
<evidence type="ECO:0000256" key="3">
    <source>
        <dbReference type="ARBA" id="ARBA00012663"/>
    </source>
</evidence>